<dbReference type="HOGENOM" id="CLU_073282_0_0_11"/>
<name>L7VBL2_MYCL1</name>
<dbReference type="Proteomes" id="UP000011157">
    <property type="component" value="Chromosome"/>
</dbReference>
<dbReference type="PATRIC" id="fig|459424.11.peg.3196"/>
<accession>L7VBL2</accession>
<evidence type="ECO:0000313" key="1">
    <source>
        <dbReference type="EMBL" id="AGC62829.1"/>
    </source>
</evidence>
<dbReference type="EMBL" id="CP003899">
    <property type="protein sequence ID" value="AGC62829.1"/>
    <property type="molecule type" value="Genomic_DNA"/>
</dbReference>
<dbReference type="KEGG" id="mli:MULP_03099"/>
<organism evidence="1 2">
    <name type="scientific">Mycobacterium liflandii (strain 128FXT)</name>
    <dbReference type="NCBI Taxonomy" id="459424"/>
    <lineage>
        <taxon>Bacteria</taxon>
        <taxon>Bacillati</taxon>
        <taxon>Actinomycetota</taxon>
        <taxon>Actinomycetes</taxon>
        <taxon>Mycobacteriales</taxon>
        <taxon>Mycobacteriaceae</taxon>
        <taxon>Mycobacterium</taxon>
        <taxon>Mycobacterium ulcerans group</taxon>
    </lineage>
</organism>
<sequence>MTSRKGLSGGAAISPLGLPQKHDLETGIHAMVTVAKSDGLSEMDESLLEAASRYLADSEFDWKKVADHPAGRKLLPLGSEVARRCALFLMTAAIFAKGKVQLPRVEATLSIATALGCHDGFLDDLHYIARGREFIGGIRIKAKLMGSHGTSPIQVAKGFWDNMSGYLGISTDPVLAASYQKLGLLESKSLGRELWAHYVRNGLRFPGEKGTTGEFIVPHDVAHVLSAYSTEPPGEILAGAFSAGYKARNPFAPLLLVLLQFQAGIKIDFRSEVTISQLDPAGYMDAFRRGLECNTDLTFGSWDWRLYSEEAVAEIREKLTIPPQAAPAVQGGIYTQGSGVVD</sequence>
<dbReference type="RefSeq" id="WP_015355921.1">
    <property type="nucleotide sequence ID" value="NC_020133.1"/>
</dbReference>
<reference evidence="1 2" key="1">
    <citation type="journal article" date="2013" name="J. Bacteriol.">
        <title>Complete Genome Sequence of the Frog Pathogen Mycobacterium ulcerans Ecovar Liflandii.</title>
        <authorList>
            <person name="Tobias N.J."/>
            <person name="Doig K.D."/>
            <person name="Medema M.H."/>
            <person name="Chen H."/>
            <person name="Haring V."/>
            <person name="Moore R."/>
            <person name="Seemann T."/>
            <person name="Stinear T.P."/>
        </authorList>
    </citation>
    <scope>NUCLEOTIDE SEQUENCE [LARGE SCALE GENOMIC DNA]</scope>
    <source>
        <strain evidence="1 2">128FXT</strain>
    </source>
</reference>
<evidence type="ECO:0000313" key="2">
    <source>
        <dbReference type="Proteomes" id="UP000011157"/>
    </source>
</evidence>
<proteinExistence type="predicted"/>
<keyword evidence="2" id="KW-1185">Reference proteome</keyword>
<gene>
    <name evidence="1" type="ordered locus">MULP_03099</name>
</gene>
<dbReference type="AlphaFoldDB" id="L7VBL2"/>
<protein>
    <submittedName>
        <fullName evidence="1">Uncharacterized protein</fullName>
    </submittedName>
</protein>